<comment type="caution">
    <text evidence="1">The sequence shown here is derived from an EMBL/GenBank/DDBJ whole genome shotgun (WGS) entry which is preliminary data.</text>
</comment>
<protein>
    <submittedName>
        <fullName evidence="1">Phage transcriptional regulator AlpA</fullName>
    </submittedName>
</protein>
<evidence type="ECO:0000313" key="1">
    <source>
        <dbReference type="EMBL" id="SAK51085.1"/>
    </source>
</evidence>
<evidence type="ECO:0000313" key="2">
    <source>
        <dbReference type="Proteomes" id="UP000054596"/>
    </source>
</evidence>
<dbReference type="Proteomes" id="UP000054596">
    <property type="component" value="Unassembled WGS sequence"/>
</dbReference>
<gene>
    <name evidence="1" type="ORF">AWB82_01488</name>
</gene>
<organism evidence="1 2">
    <name type="scientific">Caballeronia glebae</name>
    <dbReference type="NCBI Taxonomy" id="1777143"/>
    <lineage>
        <taxon>Bacteria</taxon>
        <taxon>Pseudomonadati</taxon>
        <taxon>Pseudomonadota</taxon>
        <taxon>Betaproteobacteria</taxon>
        <taxon>Burkholderiales</taxon>
        <taxon>Burkholderiaceae</taxon>
        <taxon>Caballeronia</taxon>
    </lineage>
</organism>
<dbReference type="InterPro" id="IPR052931">
    <property type="entry name" value="Prophage_regulatory_activator"/>
</dbReference>
<dbReference type="RefSeq" id="WP_086966507.1">
    <property type="nucleotide sequence ID" value="NZ_FCOJ02000008.1"/>
</dbReference>
<proteinExistence type="predicted"/>
<dbReference type="PANTHER" id="PTHR36154:SF1">
    <property type="entry name" value="DNA-BINDING TRANSCRIPTIONAL ACTIVATOR ALPA"/>
    <property type="match status" value="1"/>
</dbReference>
<dbReference type="PANTHER" id="PTHR36154">
    <property type="entry name" value="DNA-BINDING TRANSCRIPTIONAL ACTIVATOR ALPA"/>
    <property type="match status" value="1"/>
</dbReference>
<dbReference type="EMBL" id="FCOJ02000008">
    <property type="protein sequence ID" value="SAK51085.1"/>
    <property type="molecule type" value="Genomic_DNA"/>
</dbReference>
<dbReference type="InterPro" id="IPR010260">
    <property type="entry name" value="AlpA"/>
</dbReference>
<sequence>MTRQVQDVVPRQSIPHYGGLSVDATPVVRQLDKALRILRMKQLIERTNLSRATLYVLMASDPTFPRKIKLTARSVGFLESEVDTWIASRAESRDAS</sequence>
<dbReference type="STRING" id="1777143.AWB82_01488"/>
<accession>A0A157ZZZ9</accession>
<dbReference type="Pfam" id="PF05930">
    <property type="entry name" value="Phage_AlpA"/>
    <property type="match status" value="1"/>
</dbReference>
<keyword evidence="2" id="KW-1185">Reference proteome</keyword>
<dbReference type="OrthoDB" id="9182156at2"/>
<name>A0A157ZZZ9_9BURK</name>
<dbReference type="Gene3D" id="1.10.238.160">
    <property type="match status" value="1"/>
</dbReference>
<reference evidence="1" key="1">
    <citation type="submission" date="2016-01" db="EMBL/GenBank/DDBJ databases">
        <authorList>
            <person name="Peeters C."/>
        </authorList>
    </citation>
    <scope>NUCLEOTIDE SEQUENCE [LARGE SCALE GENOMIC DNA]</scope>
    <source>
        <strain evidence="1">LMG 29325</strain>
    </source>
</reference>
<dbReference type="AlphaFoldDB" id="A0A157ZZZ9"/>